<dbReference type="Proteomes" id="UP001595583">
    <property type="component" value="Unassembled WGS sequence"/>
</dbReference>
<organism evidence="3 4">
    <name type="scientific">Aquamicrobium soli</name>
    <dbReference type="NCBI Taxonomy" id="1811518"/>
    <lineage>
        <taxon>Bacteria</taxon>
        <taxon>Pseudomonadati</taxon>
        <taxon>Pseudomonadota</taxon>
        <taxon>Alphaproteobacteria</taxon>
        <taxon>Hyphomicrobiales</taxon>
        <taxon>Phyllobacteriaceae</taxon>
        <taxon>Aquamicrobium</taxon>
    </lineage>
</organism>
<evidence type="ECO:0000313" key="3">
    <source>
        <dbReference type="EMBL" id="MFC3205291.1"/>
    </source>
</evidence>
<accession>A0ABV7K5L7</accession>
<keyword evidence="4" id="KW-1185">Reference proteome</keyword>
<feature type="region of interest" description="Disordered" evidence="1">
    <location>
        <begin position="20"/>
        <end position="84"/>
    </location>
</feature>
<comment type="caution">
    <text evidence="3">The sequence shown here is derived from an EMBL/GenBank/DDBJ whole genome shotgun (WGS) entry which is preliminary data.</text>
</comment>
<evidence type="ECO:0008006" key="5">
    <source>
        <dbReference type="Google" id="ProtNLM"/>
    </source>
</evidence>
<evidence type="ECO:0000256" key="1">
    <source>
        <dbReference type="SAM" id="MobiDB-lite"/>
    </source>
</evidence>
<reference evidence="4" key="1">
    <citation type="journal article" date="2019" name="Int. J. Syst. Evol. Microbiol.">
        <title>The Global Catalogue of Microorganisms (GCM) 10K type strain sequencing project: providing services to taxonomists for standard genome sequencing and annotation.</title>
        <authorList>
            <consortium name="The Broad Institute Genomics Platform"/>
            <consortium name="The Broad Institute Genome Sequencing Center for Infectious Disease"/>
            <person name="Wu L."/>
            <person name="Ma J."/>
        </authorList>
    </citation>
    <scope>NUCLEOTIDE SEQUENCE [LARGE SCALE GENOMIC DNA]</scope>
    <source>
        <strain evidence="4">KCTC 52165</strain>
    </source>
</reference>
<evidence type="ECO:0000313" key="4">
    <source>
        <dbReference type="Proteomes" id="UP001595583"/>
    </source>
</evidence>
<dbReference type="RefSeq" id="WP_378218624.1">
    <property type="nucleotide sequence ID" value="NZ_JBHRTK010000003.1"/>
</dbReference>
<keyword evidence="2" id="KW-0812">Transmembrane</keyword>
<feature type="compositionally biased region" description="Basic and acidic residues" evidence="1">
    <location>
        <begin position="45"/>
        <end position="55"/>
    </location>
</feature>
<protein>
    <recommendedName>
        <fullName evidence="5">Flagellar protein</fullName>
    </recommendedName>
</protein>
<sequence length="244" mass="26515">MPAPDPERQRTERLLHEMLDEAHAAQNAAEESRKSLLQGLFSPRQDGEASRENPKPRQGALAAPSQWPRPPQAQFPKPESKAGRRSDLVVAALGVALGLICALFPWYIFYNDVRFTTHGLYVGGTGERGGRIVNPNPAAGSTGPETAQDRLPQNLDLFATGTPAEEREDPAKAPGLDQQPFPADTSFRLVHVANGRAMIEDDAGLWIVQPGSTLPDNSKVATIERRGGKWVLVTSTNTVIEPTR</sequence>
<evidence type="ECO:0000256" key="2">
    <source>
        <dbReference type="SAM" id="Phobius"/>
    </source>
</evidence>
<gene>
    <name evidence="3" type="ORF">ACFOHJ_03625</name>
</gene>
<feature type="transmembrane region" description="Helical" evidence="2">
    <location>
        <begin position="88"/>
        <end position="109"/>
    </location>
</feature>
<name>A0ABV7K5L7_9HYPH</name>
<proteinExistence type="predicted"/>
<feature type="region of interest" description="Disordered" evidence="1">
    <location>
        <begin position="132"/>
        <end position="152"/>
    </location>
</feature>
<keyword evidence="2" id="KW-0472">Membrane</keyword>
<keyword evidence="2" id="KW-1133">Transmembrane helix</keyword>
<dbReference type="EMBL" id="JBHRTK010000003">
    <property type="protein sequence ID" value="MFC3205291.1"/>
    <property type="molecule type" value="Genomic_DNA"/>
</dbReference>